<comment type="subcellular location">
    <subcellularLocation>
        <location evidence="1">Cell membrane</location>
        <topology evidence="1">Multi-pass membrane protein</topology>
    </subcellularLocation>
</comment>
<dbReference type="Pfam" id="PF09678">
    <property type="entry name" value="Caa3_CtaG"/>
    <property type="match status" value="1"/>
</dbReference>
<accession>A0ABQ3ED32</accession>
<keyword evidence="2" id="KW-1003">Cell membrane</keyword>
<gene>
    <name evidence="7" type="ORF">GCM10009038_36540</name>
</gene>
<evidence type="ECO:0000256" key="2">
    <source>
        <dbReference type="ARBA" id="ARBA00022475"/>
    </source>
</evidence>
<organism evidence="7 8">
    <name type="scientific">Salinicola rhizosphaerae</name>
    <dbReference type="NCBI Taxonomy" id="1443141"/>
    <lineage>
        <taxon>Bacteria</taxon>
        <taxon>Pseudomonadati</taxon>
        <taxon>Pseudomonadota</taxon>
        <taxon>Gammaproteobacteria</taxon>
        <taxon>Oceanospirillales</taxon>
        <taxon>Halomonadaceae</taxon>
        <taxon>Salinicola</taxon>
    </lineage>
</organism>
<keyword evidence="4 6" id="KW-1133">Transmembrane helix</keyword>
<comment type="caution">
    <text evidence="7">The sequence shown here is derived from an EMBL/GenBank/DDBJ whole genome shotgun (WGS) entry which is preliminary data.</text>
</comment>
<feature type="transmembrane region" description="Helical" evidence="6">
    <location>
        <begin position="65"/>
        <end position="88"/>
    </location>
</feature>
<evidence type="ECO:0000256" key="5">
    <source>
        <dbReference type="ARBA" id="ARBA00023136"/>
    </source>
</evidence>
<evidence type="ECO:0000256" key="6">
    <source>
        <dbReference type="SAM" id="Phobius"/>
    </source>
</evidence>
<sequence>MNGYVVVFLSLAVSYAWGAYRLSRHGIGWPRWRVISFCSAAVAVAMVLSPPLMAWGHHDFRGHMVMHLIVGMIAPIGLVMAAPVTLALKNMPAKWGRAWVNLVSTVPIRFLAHPVTAAILNVGGMAALYLTDLYAMMLRSPIFASLLHWHFVIAGCLFTWAIAGPDPAPRRPSLGLRFGVLVASMAAHATVAKWMVRFHLPTALPPGMVEHGAQLMFYAGEIPEALLAFVLIRQWLRRADGRRSYVSSPVASG</sequence>
<evidence type="ECO:0000313" key="7">
    <source>
        <dbReference type="EMBL" id="GHB34169.1"/>
    </source>
</evidence>
<protein>
    <recommendedName>
        <fullName evidence="9">Cytochrome c oxidase assembly protein</fullName>
    </recommendedName>
</protein>
<feature type="transmembrane region" description="Helical" evidence="6">
    <location>
        <begin position="142"/>
        <end position="162"/>
    </location>
</feature>
<reference evidence="8" key="1">
    <citation type="journal article" date="2019" name="Int. J. Syst. Evol. Microbiol.">
        <title>The Global Catalogue of Microorganisms (GCM) 10K type strain sequencing project: providing services to taxonomists for standard genome sequencing and annotation.</title>
        <authorList>
            <consortium name="The Broad Institute Genomics Platform"/>
            <consortium name="The Broad Institute Genome Sequencing Center for Infectious Disease"/>
            <person name="Wu L."/>
            <person name="Ma J."/>
        </authorList>
    </citation>
    <scope>NUCLEOTIDE SEQUENCE [LARGE SCALE GENOMIC DNA]</scope>
    <source>
        <strain evidence="8">KCTC 32998</strain>
    </source>
</reference>
<feature type="transmembrane region" description="Helical" evidence="6">
    <location>
        <begin position="174"/>
        <end position="195"/>
    </location>
</feature>
<keyword evidence="3 6" id="KW-0812">Transmembrane</keyword>
<evidence type="ECO:0000256" key="1">
    <source>
        <dbReference type="ARBA" id="ARBA00004651"/>
    </source>
</evidence>
<feature type="transmembrane region" description="Helical" evidence="6">
    <location>
        <begin position="108"/>
        <end position="130"/>
    </location>
</feature>
<feature type="transmembrane region" description="Helical" evidence="6">
    <location>
        <begin position="34"/>
        <end position="53"/>
    </location>
</feature>
<dbReference type="InterPro" id="IPR019108">
    <property type="entry name" value="Caa3_assmbl_CtaG-rel"/>
</dbReference>
<keyword evidence="8" id="KW-1185">Reference proteome</keyword>
<dbReference type="Proteomes" id="UP000646745">
    <property type="component" value="Unassembled WGS sequence"/>
</dbReference>
<keyword evidence="5 6" id="KW-0472">Membrane</keyword>
<dbReference type="RefSeq" id="WP_189446189.1">
    <property type="nucleotide sequence ID" value="NZ_BMZI01000010.1"/>
</dbReference>
<proteinExistence type="predicted"/>
<name>A0ABQ3ED32_9GAMM</name>
<dbReference type="EMBL" id="BMZI01000010">
    <property type="protein sequence ID" value="GHB34169.1"/>
    <property type="molecule type" value="Genomic_DNA"/>
</dbReference>
<feature type="transmembrane region" description="Helical" evidence="6">
    <location>
        <begin position="6"/>
        <end position="22"/>
    </location>
</feature>
<evidence type="ECO:0008006" key="9">
    <source>
        <dbReference type="Google" id="ProtNLM"/>
    </source>
</evidence>
<feature type="transmembrane region" description="Helical" evidence="6">
    <location>
        <begin position="215"/>
        <end position="236"/>
    </location>
</feature>
<evidence type="ECO:0000256" key="3">
    <source>
        <dbReference type="ARBA" id="ARBA00022692"/>
    </source>
</evidence>
<evidence type="ECO:0000313" key="8">
    <source>
        <dbReference type="Proteomes" id="UP000646745"/>
    </source>
</evidence>
<evidence type="ECO:0000256" key="4">
    <source>
        <dbReference type="ARBA" id="ARBA00022989"/>
    </source>
</evidence>